<dbReference type="RefSeq" id="WP_345062164.1">
    <property type="nucleotide sequence ID" value="NZ_BAABCN010000002.1"/>
</dbReference>
<evidence type="ECO:0000259" key="2">
    <source>
        <dbReference type="SMART" id="SM00507"/>
    </source>
</evidence>
<evidence type="ECO:0000313" key="3">
    <source>
        <dbReference type="EMBL" id="GAA3865156.1"/>
    </source>
</evidence>
<comment type="similarity">
    <text evidence="1">Belongs to the Rv1128c/1148c/1588c/1702c/1945/3466 family.</text>
</comment>
<dbReference type="InterPro" id="IPR003615">
    <property type="entry name" value="HNH_nuc"/>
</dbReference>
<accession>A0ABP7K481</accession>
<dbReference type="InterPro" id="IPR002711">
    <property type="entry name" value="HNH"/>
</dbReference>
<name>A0ABP7K481_9MICO</name>
<dbReference type="Proteomes" id="UP001501803">
    <property type="component" value="Unassembled WGS sequence"/>
</dbReference>
<feature type="domain" description="HNH nuclease" evidence="2">
    <location>
        <begin position="453"/>
        <end position="505"/>
    </location>
</feature>
<protein>
    <recommendedName>
        <fullName evidence="2">HNH nuclease domain-containing protein</fullName>
    </recommendedName>
</protein>
<dbReference type="EMBL" id="BAABCN010000002">
    <property type="protein sequence ID" value="GAA3865156.1"/>
    <property type="molecule type" value="Genomic_DNA"/>
</dbReference>
<proteinExistence type="inferred from homology"/>
<comment type="caution">
    <text evidence="3">The sequence shown here is derived from an EMBL/GenBank/DDBJ whole genome shotgun (WGS) entry which is preliminary data.</text>
</comment>
<organism evidence="3 4">
    <name type="scientific">Leifsonia kafniensis</name>
    <dbReference type="NCBI Taxonomy" id="475957"/>
    <lineage>
        <taxon>Bacteria</taxon>
        <taxon>Bacillati</taxon>
        <taxon>Actinomycetota</taxon>
        <taxon>Actinomycetes</taxon>
        <taxon>Micrococcales</taxon>
        <taxon>Microbacteriaceae</taxon>
        <taxon>Leifsonia</taxon>
    </lineage>
</organism>
<sequence length="549" mass="57569">MESEPVSPIIAPTTDTPVAAVMTQVSALTAGLSTAETLEVTTLMAARFSTDDSLELAATVMADAMGGLHAHLRSDDDLLALLGSMEAVGRLTDAGRVALAADVEVRSDTRIQTVSLARTRGSVTGTDLITTLTRVSAREAKCRVKLGEKTRVRQMGGSMLPPRYPVVAAALTAGTIGVDAAEAIVAGLSDLPSSLAPADVEVAERGLVAAATGAITAENEGLPNAGFAFSADLIRGQMQQWKALLDPDGTAPSEGTVLAARSTLGFGTFRDGLYPLRGGVTPELRGVMNGIFDTYLSAHSTPAHAQPVPAEPGRFPTAEEQVATEAAQAEADAEQQARIDAGEVIPGADQLDALDTRTGGEKRADILRGLFDAAARDAGTPQLGGAAPVVMVHVNARDLLDSTGVGWVDGVEAPVSIATVQHLVCAGGMQRIVFAENGEILHSDLKQRFFTRAQRRAIIARDGGCVVFGCTSPPGWAEMHHVVPWYRGGKTNINNGVALCWYHHSTIDTSGWLIRILDGAVQVKAPPWMAPSGDWIPARKHRAHTTLGR</sequence>
<dbReference type="InterPro" id="IPR003870">
    <property type="entry name" value="DUF222"/>
</dbReference>
<dbReference type="CDD" id="cd00085">
    <property type="entry name" value="HNHc"/>
    <property type="match status" value="1"/>
</dbReference>
<dbReference type="Pfam" id="PF01844">
    <property type="entry name" value="HNH"/>
    <property type="match status" value="1"/>
</dbReference>
<evidence type="ECO:0000313" key="4">
    <source>
        <dbReference type="Proteomes" id="UP001501803"/>
    </source>
</evidence>
<keyword evidence="4" id="KW-1185">Reference proteome</keyword>
<dbReference type="Gene3D" id="1.10.30.50">
    <property type="match status" value="1"/>
</dbReference>
<reference evidence="4" key="1">
    <citation type="journal article" date="2019" name="Int. J. Syst. Evol. Microbiol.">
        <title>The Global Catalogue of Microorganisms (GCM) 10K type strain sequencing project: providing services to taxonomists for standard genome sequencing and annotation.</title>
        <authorList>
            <consortium name="The Broad Institute Genomics Platform"/>
            <consortium name="The Broad Institute Genome Sequencing Center for Infectious Disease"/>
            <person name="Wu L."/>
            <person name="Ma J."/>
        </authorList>
    </citation>
    <scope>NUCLEOTIDE SEQUENCE [LARGE SCALE GENOMIC DNA]</scope>
    <source>
        <strain evidence="4">JCM 17021</strain>
    </source>
</reference>
<gene>
    <name evidence="3" type="ORF">GCM10022381_06160</name>
</gene>
<dbReference type="SMART" id="SM00507">
    <property type="entry name" value="HNHc"/>
    <property type="match status" value="1"/>
</dbReference>
<dbReference type="Pfam" id="PF02720">
    <property type="entry name" value="DUF222"/>
    <property type="match status" value="1"/>
</dbReference>
<evidence type="ECO:0000256" key="1">
    <source>
        <dbReference type="ARBA" id="ARBA00023450"/>
    </source>
</evidence>